<feature type="coiled-coil region" evidence="1">
    <location>
        <begin position="159"/>
        <end position="196"/>
    </location>
</feature>
<evidence type="ECO:0000256" key="1">
    <source>
        <dbReference type="SAM" id="Coils"/>
    </source>
</evidence>
<dbReference type="WBParaSite" id="Csp11.Scaffold471.g1649.t1">
    <property type="protein sequence ID" value="Csp11.Scaffold471.g1649.t1"/>
    <property type="gene ID" value="Csp11.Scaffold471.g1649"/>
</dbReference>
<feature type="region of interest" description="Disordered" evidence="2">
    <location>
        <begin position="278"/>
        <end position="298"/>
    </location>
</feature>
<evidence type="ECO:0000313" key="4">
    <source>
        <dbReference type="WBParaSite" id="Csp11.Scaffold471.g1649.t1"/>
    </source>
</evidence>
<name>A0A1I7T1Z3_9PELO</name>
<feature type="region of interest" description="Disordered" evidence="2">
    <location>
        <begin position="97"/>
        <end position="122"/>
    </location>
</feature>
<reference evidence="4" key="1">
    <citation type="submission" date="2016-11" db="UniProtKB">
        <authorList>
            <consortium name="WormBaseParasite"/>
        </authorList>
    </citation>
    <scope>IDENTIFICATION</scope>
</reference>
<proteinExistence type="predicted"/>
<keyword evidence="3" id="KW-1185">Reference proteome</keyword>
<protein>
    <submittedName>
        <fullName evidence="4">Uncharacterized protein</fullName>
    </submittedName>
</protein>
<accession>A0A1I7T1Z3</accession>
<evidence type="ECO:0000256" key="2">
    <source>
        <dbReference type="SAM" id="MobiDB-lite"/>
    </source>
</evidence>
<keyword evidence="1" id="KW-0175">Coiled coil</keyword>
<feature type="region of interest" description="Disordered" evidence="2">
    <location>
        <begin position="1"/>
        <end position="44"/>
    </location>
</feature>
<feature type="compositionally biased region" description="Low complexity" evidence="2">
    <location>
        <begin position="25"/>
        <end position="41"/>
    </location>
</feature>
<sequence length="321" mass="35499">MPRKAKGQPPKGTNRGRNSGGYGDSESPANTSSSGSSTESAQGLAVHPPIQQNMVQQPGLLGAQIPTHALPQFNMFPNMLGGFSLPVNAEPQIWQTPRRAAPYGDPPRKRGRPPRQRPQEYVPPPMLVAPFVAPPNQNNSVHLECLNNYFNLLNVSTAQERAEAEARRQQEALRQFQEARRRAEESQRAALEMARQQQAVYWNMMVQNPNLMMNIPQPGFPTFPQMLVAQAQMFNYQPFPIPGLMFPQMAQPTAVIQYAAAQAAPAAPRVVEPQVEQPRAASAFQPYRPPTPTPPPAQNLGANMFAFPPELQKMIDQLGKK</sequence>
<organism evidence="3 4">
    <name type="scientific">Caenorhabditis tropicalis</name>
    <dbReference type="NCBI Taxonomy" id="1561998"/>
    <lineage>
        <taxon>Eukaryota</taxon>
        <taxon>Metazoa</taxon>
        <taxon>Ecdysozoa</taxon>
        <taxon>Nematoda</taxon>
        <taxon>Chromadorea</taxon>
        <taxon>Rhabditida</taxon>
        <taxon>Rhabditina</taxon>
        <taxon>Rhabditomorpha</taxon>
        <taxon>Rhabditoidea</taxon>
        <taxon>Rhabditidae</taxon>
        <taxon>Peloderinae</taxon>
        <taxon>Caenorhabditis</taxon>
    </lineage>
</organism>
<dbReference type="AlphaFoldDB" id="A0A1I7T1Z3"/>
<feature type="compositionally biased region" description="Pro residues" evidence="2">
    <location>
        <begin position="287"/>
        <end position="297"/>
    </location>
</feature>
<dbReference type="Proteomes" id="UP000095282">
    <property type="component" value="Unplaced"/>
</dbReference>
<evidence type="ECO:0000313" key="3">
    <source>
        <dbReference type="Proteomes" id="UP000095282"/>
    </source>
</evidence>